<dbReference type="STRING" id="1192034.CAP_3121"/>
<dbReference type="CDD" id="cd00165">
    <property type="entry name" value="S4"/>
    <property type="match status" value="1"/>
</dbReference>
<reference evidence="4 5" key="1">
    <citation type="submission" date="2013-05" db="EMBL/GenBank/DDBJ databases">
        <title>Genome assembly of Chondromyces apiculatus DSM 436.</title>
        <authorList>
            <person name="Sharma G."/>
            <person name="Khatri I."/>
            <person name="Kaur C."/>
            <person name="Mayilraj S."/>
            <person name="Subramanian S."/>
        </authorList>
    </citation>
    <scope>NUCLEOTIDE SEQUENCE [LARGE SCALE GENOMIC DNA]</scope>
    <source>
        <strain evidence="4 5">DSM 436</strain>
    </source>
</reference>
<dbReference type="Proteomes" id="UP000019678">
    <property type="component" value="Unassembled WGS sequence"/>
</dbReference>
<dbReference type="PROSITE" id="PS50889">
    <property type="entry name" value="S4"/>
    <property type="match status" value="1"/>
</dbReference>
<evidence type="ECO:0000259" key="3">
    <source>
        <dbReference type="Pfam" id="PF00849"/>
    </source>
</evidence>
<proteinExistence type="inferred from homology"/>
<dbReference type="SUPFAM" id="SSF55174">
    <property type="entry name" value="Alpha-L RNA-binding motif"/>
    <property type="match status" value="1"/>
</dbReference>
<accession>A0A017T8K6</accession>
<dbReference type="GO" id="GO:0000455">
    <property type="term" value="P:enzyme-directed rRNA pseudouridine synthesis"/>
    <property type="evidence" value="ECO:0007669"/>
    <property type="project" value="TreeGrafter"/>
</dbReference>
<name>A0A017T8K6_9BACT</name>
<dbReference type="InterPro" id="IPR020103">
    <property type="entry name" value="PsdUridine_synth_cat_dom_sf"/>
</dbReference>
<keyword evidence="5" id="KW-1185">Reference proteome</keyword>
<dbReference type="RefSeq" id="WP_269324372.1">
    <property type="nucleotide sequence ID" value="NZ_ASRX01000022.1"/>
</dbReference>
<dbReference type="CDD" id="cd02869">
    <property type="entry name" value="PseudoU_synth_RluA_like"/>
    <property type="match status" value="1"/>
</dbReference>
<evidence type="ECO:0000313" key="4">
    <source>
        <dbReference type="EMBL" id="EYF05573.1"/>
    </source>
</evidence>
<evidence type="ECO:0000256" key="2">
    <source>
        <dbReference type="PROSITE-ProRule" id="PRU00182"/>
    </source>
</evidence>
<evidence type="ECO:0000256" key="1">
    <source>
        <dbReference type="ARBA" id="ARBA00010876"/>
    </source>
</evidence>
<dbReference type="EMBL" id="ASRX01000022">
    <property type="protein sequence ID" value="EYF05573.1"/>
    <property type="molecule type" value="Genomic_DNA"/>
</dbReference>
<dbReference type="AlphaFoldDB" id="A0A017T8K6"/>
<dbReference type="InterPro" id="IPR006145">
    <property type="entry name" value="PsdUridine_synth_RsuA/RluA"/>
</dbReference>
<dbReference type="SUPFAM" id="SSF55120">
    <property type="entry name" value="Pseudouridine synthase"/>
    <property type="match status" value="1"/>
</dbReference>
<protein>
    <submittedName>
        <fullName evidence="4">Ribosomal large subunit pseudouridine synthase D</fullName>
    </submittedName>
</protein>
<dbReference type="PANTHER" id="PTHR21600">
    <property type="entry name" value="MITOCHONDRIAL RNA PSEUDOURIDINE SYNTHASE"/>
    <property type="match status" value="1"/>
</dbReference>
<dbReference type="PROSITE" id="PS01129">
    <property type="entry name" value="PSI_RLU"/>
    <property type="match status" value="1"/>
</dbReference>
<dbReference type="Pfam" id="PF00849">
    <property type="entry name" value="PseudoU_synth_2"/>
    <property type="match status" value="1"/>
</dbReference>
<dbReference type="Gene3D" id="3.30.2350.10">
    <property type="entry name" value="Pseudouridine synthase"/>
    <property type="match status" value="1"/>
</dbReference>
<dbReference type="eggNOG" id="COG0564">
    <property type="taxonomic scope" value="Bacteria"/>
</dbReference>
<dbReference type="GO" id="GO:0140098">
    <property type="term" value="F:catalytic activity, acting on RNA"/>
    <property type="evidence" value="ECO:0007669"/>
    <property type="project" value="UniProtKB-ARBA"/>
</dbReference>
<evidence type="ECO:0000313" key="5">
    <source>
        <dbReference type="Proteomes" id="UP000019678"/>
    </source>
</evidence>
<organism evidence="4 5">
    <name type="scientific">Chondromyces apiculatus DSM 436</name>
    <dbReference type="NCBI Taxonomy" id="1192034"/>
    <lineage>
        <taxon>Bacteria</taxon>
        <taxon>Pseudomonadati</taxon>
        <taxon>Myxococcota</taxon>
        <taxon>Polyangia</taxon>
        <taxon>Polyangiales</taxon>
        <taxon>Polyangiaceae</taxon>
        <taxon>Chondromyces</taxon>
    </lineage>
</organism>
<dbReference type="GO" id="GO:0003723">
    <property type="term" value="F:RNA binding"/>
    <property type="evidence" value="ECO:0007669"/>
    <property type="project" value="UniProtKB-KW"/>
</dbReference>
<comment type="caution">
    <text evidence="4">The sequence shown here is derived from an EMBL/GenBank/DDBJ whole genome shotgun (WGS) entry which is preliminary data.</text>
</comment>
<dbReference type="InterPro" id="IPR006224">
    <property type="entry name" value="PsdUridine_synth_RluA-like_CS"/>
</dbReference>
<feature type="domain" description="Pseudouridine synthase RsuA/RluA-like" evidence="3">
    <location>
        <begin position="150"/>
        <end position="306"/>
    </location>
</feature>
<dbReference type="InterPro" id="IPR050188">
    <property type="entry name" value="RluA_PseudoU_synthase"/>
</dbReference>
<sequence length="372" mass="39277">MSEAPGDRAGVAVADGPGISAASGAFEGPERVDGGEAAVAEVAEVAAAAAAAAVKEGVQALRDGTWTVPKEMKGRPLDGVVRALLGVTWAEARRLVASGKILVGEAVITDARRLTAAGAKVSLRLRAPRPETARRKQVEGDLLVHVDAAVVVVNKPAGISSVPFGDEPSEEVTLDALVREVLAHRDRIRGRAPLGVVHRLDKGTSGLLVFGRTVAAKQHLGQQLREHSTYRRYLAIAHGAVRSGTVRSHLVENRGDGLRGSAPRGAREGQLAVTHVEALEALAGGATLVGCRLETGRTHQIRIHLAEGGHPIVGEQVYVRNYRGVKLAAPRPMLHAAELGFVHPTSGREMRFQVDPPEDFVKVLERLRQGGG</sequence>
<comment type="similarity">
    <text evidence="1">Belongs to the pseudouridine synthase RluA family.</text>
</comment>
<keyword evidence="2" id="KW-0694">RNA-binding</keyword>
<dbReference type="GO" id="GO:0009982">
    <property type="term" value="F:pseudouridine synthase activity"/>
    <property type="evidence" value="ECO:0007669"/>
    <property type="project" value="InterPro"/>
</dbReference>
<gene>
    <name evidence="4" type="ORF">CAP_3121</name>
</gene>
<dbReference type="PANTHER" id="PTHR21600:SF87">
    <property type="entry name" value="RNA PSEUDOURIDYLATE SYNTHASE DOMAIN-CONTAINING PROTEIN 1"/>
    <property type="match status" value="1"/>
</dbReference>